<dbReference type="SUPFAM" id="SSF46785">
    <property type="entry name" value="Winged helix' DNA-binding domain"/>
    <property type="match status" value="1"/>
</dbReference>
<dbReference type="EMBL" id="CP003273">
    <property type="protein sequence ID" value="AGK99695.1"/>
    <property type="molecule type" value="Genomic_DNA"/>
</dbReference>
<evidence type="ECO:0000256" key="3">
    <source>
        <dbReference type="ARBA" id="ARBA00023163"/>
    </source>
</evidence>
<keyword evidence="6" id="KW-1185">Reference proteome</keyword>
<dbReference type="Gene3D" id="1.10.10.10">
    <property type="entry name" value="Winged helix-like DNA-binding domain superfamily/Winged helix DNA-binding domain"/>
    <property type="match status" value="1"/>
</dbReference>
<keyword evidence="2" id="KW-0238">DNA-binding</keyword>
<dbReference type="eggNOG" id="COG2186">
    <property type="taxonomic scope" value="Bacteria"/>
</dbReference>
<dbReference type="InterPro" id="IPR036388">
    <property type="entry name" value="WH-like_DNA-bd_sf"/>
</dbReference>
<accession>R4KJ85</accession>
<sequence length="233" mass="26004">MVTEKTSRAQRIVDQIRDLIASGKLQTGDKLPPERELADIFNVSRTSVREAIRILETMGLVEIKKGHGVFAKKATLDSVLSNAADALVLSNKEMKQLFEIRKVLETQAAAWAAERASETEIEEIKTIIKEVKFLNKQKLDIAVANQYDKKFHAAVIEASRNDVLVKIMSGLFDTLDKARVKTAIIPGRALMSINDHEAISSAICERNPQKAKQAMYDHIESVEKTMENQGNTD</sequence>
<dbReference type="Gene3D" id="1.20.120.530">
    <property type="entry name" value="GntR ligand-binding domain-like"/>
    <property type="match status" value="1"/>
</dbReference>
<dbReference type="RefSeq" id="WP_006523155.1">
    <property type="nucleotide sequence ID" value="NC_021184.1"/>
</dbReference>
<proteinExistence type="predicted"/>
<feature type="domain" description="HTH gntR-type" evidence="4">
    <location>
        <begin position="6"/>
        <end position="74"/>
    </location>
</feature>
<evidence type="ECO:0000313" key="6">
    <source>
        <dbReference type="Proteomes" id="UP000013520"/>
    </source>
</evidence>
<dbReference type="Pfam" id="PF07729">
    <property type="entry name" value="FCD"/>
    <property type="match status" value="1"/>
</dbReference>
<dbReference type="Proteomes" id="UP000013520">
    <property type="component" value="Chromosome"/>
</dbReference>
<dbReference type="STRING" id="767817.Desgi_0081"/>
<dbReference type="PRINTS" id="PR00035">
    <property type="entry name" value="HTHGNTR"/>
</dbReference>
<dbReference type="InterPro" id="IPR008920">
    <property type="entry name" value="TF_FadR/GntR_C"/>
</dbReference>
<dbReference type="InterPro" id="IPR000524">
    <property type="entry name" value="Tscrpt_reg_HTH_GntR"/>
</dbReference>
<dbReference type="OrthoDB" id="9799482at2"/>
<reference evidence="5 6" key="1">
    <citation type="submission" date="2012-01" db="EMBL/GenBank/DDBJ databases">
        <title>Complete sequence of Desulfotomaculum gibsoniae DSM 7213.</title>
        <authorList>
            <consortium name="US DOE Joint Genome Institute"/>
            <person name="Lucas S."/>
            <person name="Han J."/>
            <person name="Lapidus A."/>
            <person name="Cheng J.-F."/>
            <person name="Goodwin L."/>
            <person name="Pitluck S."/>
            <person name="Peters L."/>
            <person name="Ovchinnikova G."/>
            <person name="Teshima H."/>
            <person name="Detter J.C."/>
            <person name="Han C."/>
            <person name="Tapia R."/>
            <person name="Land M."/>
            <person name="Hauser L."/>
            <person name="Kyrpides N."/>
            <person name="Ivanova N."/>
            <person name="Pagani I."/>
            <person name="Parshina S."/>
            <person name="Plugge C."/>
            <person name="Muyzer G."/>
            <person name="Kuever J."/>
            <person name="Ivanova A."/>
            <person name="Nazina T."/>
            <person name="Klenk H.-P."/>
            <person name="Brambilla E."/>
            <person name="Spring S."/>
            <person name="Stams A.F."/>
            <person name="Woyke T."/>
        </authorList>
    </citation>
    <scope>NUCLEOTIDE SEQUENCE [LARGE SCALE GENOMIC DNA]</scope>
    <source>
        <strain evidence="5 6">DSM 7213</strain>
    </source>
</reference>
<keyword evidence="1" id="KW-0805">Transcription regulation</keyword>
<dbReference type="AlphaFoldDB" id="R4KJ85"/>
<dbReference type="SMART" id="SM00345">
    <property type="entry name" value="HTH_GNTR"/>
    <property type="match status" value="1"/>
</dbReference>
<protein>
    <submittedName>
        <fullName evidence="5">Transcriptional regulator</fullName>
    </submittedName>
</protein>
<dbReference type="KEGG" id="dgi:Desgi_0081"/>
<dbReference type="CDD" id="cd07377">
    <property type="entry name" value="WHTH_GntR"/>
    <property type="match status" value="1"/>
</dbReference>
<dbReference type="SMART" id="SM00895">
    <property type="entry name" value="FCD"/>
    <property type="match status" value="1"/>
</dbReference>
<dbReference type="GO" id="GO:0003700">
    <property type="term" value="F:DNA-binding transcription factor activity"/>
    <property type="evidence" value="ECO:0007669"/>
    <property type="project" value="InterPro"/>
</dbReference>
<dbReference type="InterPro" id="IPR011711">
    <property type="entry name" value="GntR_C"/>
</dbReference>
<gene>
    <name evidence="5" type="ORF">Desgi_0081</name>
</gene>
<organism evidence="5 6">
    <name type="scientific">Desulfoscipio gibsoniae DSM 7213</name>
    <dbReference type="NCBI Taxonomy" id="767817"/>
    <lineage>
        <taxon>Bacteria</taxon>
        <taxon>Bacillati</taxon>
        <taxon>Bacillota</taxon>
        <taxon>Clostridia</taxon>
        <taxon>Eubacteriales</taxon>
        <taxon>Desulfallaceae</taxon>
        <taxon>Desulfoscipio</taxon>
    </lineage>
</organism>
<dbReference type="GO" id="GO:0003677">
    <property type="term" value="F:DNA binding"/>
    <property type="evidence" value="ECO:0007669"/>
    <property type="project" value="UniProtKB-KW"/>
</dbReference>
<dbReference type="PROSITE" id="PS50949">
    <property type="entry name" value="HTH_GNTR"/>
    <property type="match status" value="1"/>
</dbReference>
<evidence type="ECO:0000313" key="5">
    <source>
        <dbReference type="EMBL" id="AGK99695.1"/>
    </source>
</evidence>
<name>R4KJ85_9FIRM</name>
<dbReference type="HOGENOM" id="CLU_017584_9_3_9"/>
<dbReference type="Pfam" id="PF00392">
    <property type="entry name" value="GntR"/>
    <property type="match status" value="1"/>
</dbReference>
<dbReference type="SUPFAM" id="SSF48008">
    <property type="entry name" value="GntR ligand-binding domain-like"/>
    <property type="match status" value="1"/>
</dbReference>
<dbReference type="PANTHER" id="PTHR43537">
    <property type="entry name" value="TRANSCRIPTIONAL REGULATOR, GNTR FAMILY"/>
    <property type="match status" value="1"/>
</dbReference>
<evidence type="ECO:0000259" key="4">
    <source>
        <dbReference type="PROSITE" id="PS50949"/>
    </source>
</evidence>
<dbReference type="PANTHER" id="PTHR43537:SF5">
    <property type="entry name" value="UXU OPERON TRANSCRIPTIONAL REGULATOR"/>
    <property type="match status" value="1"/>
</dbReference>
<keyword evidence="3" id="KW-0804">Transcription</keyword>
<evidence type="ECO:0000256" key="1">
    <source>
        <dbReference type="ARBA" id="ARBA00023015"/>
    </source>
</evidence>
<evidence type="ECO:0000256" key="2">
    <source>
        <dbReference type="ARBA" id="ARBA00023125"/>
    </source>
</evidence>
<dbReference type="InterPro" id="IPR036390">
    <property type="entry name" value="WH_DNA-bd_sf"/>
</dbReference>